<reference evidence="4 5" key="1">
    <citation type="submission" date="2024-10" db="EMBL/GenBank/DDBJ databases">
        <title>The Natural Products Discovery Center: Release of the First 8490 Sequenced Strains for Exploring Actinobacteria Biosynthetic Diversity.</title>
        <authorList>
            <person name="Kalkreuter E."/>
            <person name="Kautsar S.A."/>
            <person name="Yang D."/>
            <person name="Bader C.D."/>
            <person name="Teijaro C.N."/>
            <person name="Fluegel L."/>
            <person name="Davis C.M."/>
            <person name="Simpson J.R."/>
            <person name="Lauterbach L."/>
            <person name="Steele A.D."/>
            <person name="Gui C."/>
            <person name="Meng S."/>
            <person name="Li G."/>
            <person name="Viehrig K."/>
            <person name="Ye F."/>
            <person name="Su P."/>
            <person name="Kiefer A.F."/>
            <person name="Nichols A."/>
            <person name="Cepeda A.J."/>
            <person name="Yan W."/>
            <person name="Fan B."/>
            <person name="Jiang Y."/>
            <person name="Adhikari A."/>
            <person name="Zheng C.-J."/>
            <person name="Schuster L."/>
            <person name="Cowan T.M."/>
            <person name="Smanski M.J."/>
            <person name="Chevrette M.G."/>
            <person name="De Carvalho L.P.S."/>
            <person name="Shen B."/>
        </authorList>
    </citation>
    <scope>NUCLEOTIDE SEQUENCE [LARGE SCALE GENOMIC DNA]</scope>
    <source>
        <strain evidence="4 5">NPDC012605</strain>
    </source>
</reference>
<evidence type="ECO:0000259" key="3">
    <source>
        <dbReference type="Pfam" id="PF00535"/>
    </source>
</evidence>
<dbReference type="InterPro" id="IPR029044">
    <property type="entry name" value="Nucleotide-diphossugar_trans"/>
</dbReference>
<dbReference type="Proteomes" id="UP001602370">
    <property type="component" value="Unassembled WGS sequence"/>
</dbReference>
<organism evidence="4 5">
    <name type="scientific">Streptomyces flavochromogenes</name>
    <dbReference type="NCBI Taxonomy" id="68199"/>
    <lineage>
        <taxon>Bacteria</taxon>
        <taxon>Bacillati</taxon>
        <taxon>Actinomycetota</taxon>
        <taxon>Actinomycetes</taxon>
        <taxon>Kitasatosporales</taxon>
        <taxon>Streptomycetaceae</taxon>
        <taxon>Streptomyces</taxon>
    </lineage>
</organism>
<dbReference type="Gene3D" id="3.90.550.10">
    <property type="entry name" value="Spore Coat Polysaccharide Biosynthesis Protein SpsA, Chain A"/>
    <property type="match status" value="1"/>
</dbReference>
<dbReference type="RefSeq" id="WP_388306065.1">
    <property type="nucleotide sequence ID" value="NZ_JBIBDZ010000002.1"/>
</dbReference>
<keyword evidence="2" id="KW-0812">Transmembrane</keyword>
<proteinExistence type="predicted"/>
<dbReference type="EMBL" id="JBIBDZ010000002">
    <property type="protein sequence ID" value="MFF5918515.1"/>
    <property type="molecule type" value="Genomic_DNA"/>
</dbReference>
<comment type="caution">
    <text evidence="4">The sequence shown here is derived from an EMBL/GenBank/DDBJ whole genome shotgun (WGS) entry which is preliminary data.</text>
</comment>
<feature type="domain" description="Glycosyltransferase 2-like" evidence="3">
    <location>
        <begin position="9"/>
        <end position="115"/>
    </location>
</feature>
<gene>
    <name evidence="4" type="ORF">ACFY8C_09230</name>
</gene>
<evidence type="ECO:0000313" key="5">
    <source>
        <dbReference type="Proteomes" id="UP001602370"/>
    </source>
</evidence>
<dbReference type="InterPro" id="IPR050834">
    <property type="entry name" value="Glycosyltransf_2"/>
</dbReference>
<feature type="region of interest" description="Disordered" evidence="1">
    <location>
        <begin position="328"/>
        <end position="370"/>
    </location>
</feature>
<dbReference type="PANTHER" id="PTHR43685:SF2">
    <property type="entry name" value="GLYCOSYLTRANSFERASE 2-LIKE DOMAIN-CONTAINING PROTEIN"/>
    <property type="match status" value="1"/>
</dbReference>
<name>A0ABW6XM28_9ACTN</name>
<feature type="transmembrane region" description="Helical" evidence="2">
    <location>
        <begin position="291"/>
        <end position="311"/>
    </location>
</feature>
<protein>
    <submittedName>
        <fullName evidence="4">Glycosyltransferase family 2 protein</fullName>
    </submittedName>
</protein>
<keyword evidence="2" id="KW-0472">Membrane</keyword>
<keyword evidence="2" id="KW-1133">Transmembrane helix</keyword>
<dbReference type="CDD" id="cd00761">
    <property type="entry name" value="Glyco_tranf_GTA_type"/>
    <property type="match status" value="1"/>
</dbReference>
<feature type="transmembrane region" description="Helical" evidence="2">
    <location>
        <begin position="260"/>
        <end position="279"/>
    </location>
</feature>
<dbReference type="Pfam" id="PF00535">
    <property type="entry name" value="Glycos_transf_2"/>
    <property type="match status" value="1"/>
</dbReference>
<dbReference type="PANTHER" id="PTHR43685">
    <property type="entry name" value="GLYCOSYLTRANSFERASE"/>
    <property type="match status" value="1"/>
</dbReference>
<dbReference type="InterPro" id="IPR001173">
    <property type="entry name" value="Glyco_trans_2-like"/>
</dbReference>
<accession>A0ABW6XM28</accession>
<evidence type="ECO:0000313" key="4">
    <source>
        <dbReference type="EMBL" id="MFF5918515.1"/>
    </source>
</evidence>
<sequence>MSRARPSVSVVIPNYNYEKTLHACLTSVFAQTHAPLDVIVVDDASTDRSRDIARRFDVVLIANPHNSGVSAARNLGAAAARGEILFFLDSDTALHPEALANAADLLRDDPELGCVHGVLDPEPLFDDGPVERYHALHAHFWRRRAVGEVRTAFFALGAIRKEVFDTTGPFDENLRDSEDVEYSGRLVRTHRIVMTEAIRGRHDDVDRLGAMLREQYRRSQLLIAALGQLREGGLTANRPLGVLAAALTLPTLPLGLLTPWLLLVPALCALVFACADPGLSRFALRTRGPGFLLYFTAVHFVLHQAILLGAARGTVRWLTEPDFGPSVRGRGKALPADRPGAGASATARAGASASAAAPSPTATATSTSTG</sequence>
<feature type="compositionally biased region" description="Low complexity" evidence="1">
    <location>
        <begin position="338"/>
        <end position="370"/>
    </location>
</feature>
<dbReference type="SUPFAM" id="SSF53448">
    <property type="entry name" value="Nucleotide-diphospho-sugar transferases"/>
    <property type="match status" value="1"/>
</dbReference>
<evidence type="ECO:0000256" key="2">
    <source>
        <dbReference type="SAM" id="Phobius"/>
    </source>
</evidence>
<keyword evidence="5" id="KW-1185">Reference proteome</keyword>
<evidence type="ECO:0000256" key="1">
    <source>
        <dbReference type="SAM" id="MobiDB-lite"/>
    </source>
</evidence>